<evidence type="ECO:0000259" key="3">
    <source>
        <dbReference type="Pfam" id="PF15456"/>
    </source>
</evidence>
<feature type="compositionally biased region" description="Low complexity" evidence="2">
    <location>
        <begin position="310"/>
        <end position="341"/>
    </location>
</feature>
<dbReference type="AlphaFoldDB" id="M2R7M2"/>
<feature type="compositionally biased region" description="Low complexity" evidence="2">
    <location>
        <begin position="110"/>
        <end position="124"/>
    </location>
</feature>
<feature type="coiled-coil region" evidence="1">
    <location>
        <begin position="372"/>
        <end position="514"/>
    </location>
</feature>
<reference evidence="4 5" key="1">
    <citation type="journal article" date="2012" name="Proc. Natl. Acad. Sci. U.S.A.">
        <title>Comparative genomics of Ceriporiopsis subvermispora and Phanerochaete chrysosporium provide insight into selective ligninolysis.</title>
        <authorList>
            <person name="Fernandez-Fueyo E."/>
            <person name="Ruiz-Duenas F.J."/>
            <person name="Ferreira P."/>
            <person name="Floudas D."/>
            <person name="Hibbett D.S."/>
            <person name="Canessa P."/>
            <person name="Larrondo L.F."/>
            <person name="James T.Y."/>
            <person name="Seelenfreund D."/>
            <person name="Lobos S."/>
            <person name="Polanco R."/>
            <person name="Tello M."/>
            <person name="Honda Y."/>
            <person name="Watanabe T."/>
            <person name="Watanabe T."/>
            <person name="Ryu J.S."/>
            <person name="Kubicek C.P."/>
            <person name="Schmoll M."/>
            <person name="Gaskell J."/>
            <person name="Hammel K.E."/>
            <person name="St John F.J."/>
            <person name="Vanden Wymelenberg A."/>
            <person name="Sabat G."/>
            <person name="Splinter BonDurant S."/>
            <person name="Syed K."/>
            <person name="Yadav J.S."/>
            <person name="Doddapaneni H."/>
            <person name="Subramanian V."/>
            <person name="Lavin J.L."/>
            <person name="Oguiza J.A."/>
            <person name="Perez G."/>
            <person name="Pisabarro A.G."/>
            <person name="Ramirez L."/>
            <person name="Santoyo F."/>
            <person name="Master E."/>
            <person name="Coutinho P.M."/>
            <person name="Henrissat B."/>
            <person name="Lombard V."/>
            <person name="Magnuson J.K."/>
            <person name="Kuees U."/>
            <person name="Hori C."/>
            <person name="Igarashi K."/>
            <person name="Samejima M."/>
            <person name="Held B.W."/>
            <person name="Barry K.W."/>
            <person name="LaButti K.M."/>
            <person name="Lapidus A."/>
            <person name="Lindquist E.A."/>
            <person name="Lucas S.M."/>
            <person name="Riley R."/>
            <person name="Salamov A.A."/>
            <person name="Hoffmeister D."/>
            <person name="Schwenk D."/>
            <person name="Hadar Y."/>
            <person name="Yarden O."/>
            <person name="de Vries R.P."/>
            <person name="Wiebenga A."/>
            <person name="Stenlid J."/>
            <person name="Eastwood D."/>
            <person name="Grigoriev I.V."/>
            <person name="Berka R.M."/>
            <person name="Blanchette R.A."/>
            <person name="Kersten P."/>
            <person name="Martinez A.T."/>
            <person name="Vicuna R."/>
            <person name="Cullen D."/>
        </authorList>
    </citation>
    <scope>NUCLEOTIDE SEQUENCE [LARGE SCALE GENOMIC DNA]</scope>
    <source>
        <strain evidence="4 5">B</strain>
    </source>
</reference>
<gene>
    <name evidence="4" type="ORF">CERSUDRAFT_91132</name>
</gene>
<feature type="region of interest" description="Disordered" evidence="2">
    <location>
        <begin position="301"/>
        <end position="341"/>
    </location>
</feature>
<feature type="region of interest" description="Disordered" evidence="2">
    <location>
        <begin position="623"/>
        <end position="659"/>
    </location>
</feature>
<keyword evidence="1" id="KW-0175">Coiled coil</keyword>
<dbReference type="STRING" id="914234.M2R7M2"/>
<dbReference type="PANTHER" id="PTHR23159">
    <property type="entry name" value="CENTROSOMAL PROTEIN 2"/>
    <property type="match status" value="1"/>
</dbReference>
<organism evidence="4 5">
    <name type="scientific">Ceriporiopsis subvermispora (strain B)</name>
    <name type="common">White-rot fungus</name>
    <name type="synonym">Gelatoporia subvermispora</name>
    <dbReference type="NCBI Taxonomy" id="914234"/>
    <lineage>
        <taxon>Eukaryota</taxon>
        <taxon>Fungi</taxon>
        <taxon>Dikarya</taxon>
        <taxon>Basidiomycota</taxon>
        <taxon>Agaricomycotina</taxon>
        <taxon>Agaricomycetes</taxon>
        <taxon>Polyporales</taxon>
        <taxon>Gelatoporiaceae</taxon>
        <taxon>Gelatoporia</taxon>
    </lineage>
</organism>
<dbReference type="OrthoDB" id="5569911at2759"/>
<sequence length="934" mass="102042">MNGVRRFLGGGGTGSASSTPTTQSQPLPPTSPPLSSSPPLPPIPPTAPLAIGSKPSWPPSPLQSPVQSLPDSPKTTTAALFFRKDRQRPPPSHNSSVSAGTSPEDDVGNTSMSSQSMSTASRDSGMGSPRSLLSSPIAGPSSPRGPLPQRVSELARKPIASESRRASGIYNTKDDLLLGLLASEAVVDSRGCEILNAEEVEELKKEYQVLSSRLLAMSKKLSLETKIRDAALSLSKANASYKSVSKATSEQLDAANRKVDVAQKELWRVSERANEIQKRLLEHRAGVLSYSIRSMEREASPNPYSLLPLPASNGDSSTSGSSTPARSSLASPTSSVTSVQTSTSKRFEHFVAGHAETVVPRVPRAPPTLQEMQALEEKARAVEAALDEARAKQTEATRDLSMLKLEKEQVETSLGMDLQAAEDTISALEHDIGRLEEREAQLRALEEEREDWLQDRAELDDKRRQVDLLERRLEVLEERSGEATEMEEALARARAERDALLAEKERELEEVRRAWDTDRATWNVERATLQDGGDSQSQLDELSDMLHEIMRNHNVPLFDGHTSPPALLTSIQKHLEDVHSKLDDHERAQAEWIATKAKMEDDLRAGLDKRASLMAEIQEARTSRDEAKAQVRQLESQVKEQKTMSVSSSPVPPLPSSPPPAVPAFALDDSKVASILQPIWAILPSAEARASKLGNRGIRAGTPGSPVTSSRGGSSLSEMDVRSLKALYDPKNAVLAGSDQPFSLEGFAARVQSLVADDRALIERLIRFAQAHDLLKKNAERAQKLALDSNAALETYQKQVKTLEGRNMSMITKQTTLQDEVQRLQETVERVRAEKLEIETHAAEQAETCRQLTDANNTLSANALTLASDAASASDSMRKQLETQLAECNASLAKANEEIEQLRSSQQTQQMALLEELNAVQTENTNLRAQLRKK</sequence>
<feature type="region of interest" description="Disordered" evidence="2">
    <location>
        <begin position="695"/>
        <end position="716"/>
    </location>
</feature>
<dbReference type="InterPro" id="IPR029191">
    <property type="entry name" value="Uds1"/>
</dbReference>
<feature type="domain" description="Up-regulated during septation protein 1" evidence="3">
    <location>
        <begin position="180"/>
        <end position="290"/>
    </location>
</feature>
<evidence type="ECO:0000313" key="4">
    <source>
        <dbReference type="EMBL" id="EMD40410.1"/>
    </source>
</evidence>
<feature type="coiled-coil region" evidence="1">
    <location>
        <begin position="878"/>
        <end position="930"/>
    </location>
</feature>
<protein>
    <recommendedName>
        <fullName evidence="3">Up-regulated during septation protein 1 domain-containing protein</fullName>
    </recommendedName>
</protein>
<accession>M2R7M2</accession>
<keyword evidence="5" id="KW-1185">Reference proteome</keyword>
<feature type="compositionally biased region" description="Pro residues" evidence="2">
    <location>
        <begin position="650"/>
        <end position="659"/>
    </location>
</feature>
<name>M2R7M2_CERS8</name>
<feature type="coiled-coil region" evidence="1">
    <location>
        <begin position="814"/>
        <end position="841"/>
    </location>
</feature>
<dbReference type="EMBL" id="KB445792">
    <property type="protein sequence ID" value="EMD40410.1"/>
    <property type="molecule type" value="Genomic_DNA"/>
</dbReference>
<feature type="compositionally biased region" description="Pro residues" evidence="2">
    <location>
        <begin position="26"/>
        <end position="47"/>
    </location>
</feature>
<dbReference type="Pfam" id="PF15456">
    <property type="entry name" value="Uds1"/>
    <property type="match status" value="1"/>
</dbReference>
<evidence type="ECO:0000256" key="1">
    <source>
        <dbReference type="SAM" id="Coils"/>
    </source>
</evidence>
<dbReference type="HOGENOM" id="CLU_011428_0_0_1"/>
<proteinExistence type="predicted"/>
<feature type="compositionally biased region" description="Low complexity" evidence="2">
    <location>
        <begin position="15"/>
        <end position="25"/>
    </location>
</feature>
<dbReference type="PANTHER" id="PTHR23159:SF31">
    <property type="entry name" value="CENTROSOME-ASSOCIATED PROTEIN CEP250 ISOFORM X1"/>
    <property type="match status" value="1"/>
</dbReference>
<evidence type="ECO:0000313" key="5">
    <source>
        <dbReference type="Proteomes" id="UP000016930"/>
    </source>
</evidence>
<evidence type="ECO:0000256" key="2">
    <source>
        <dbReference type="SAM" id="MobiDB-lite"/>
    </source>
</evidence>
<feature type="compositionally biased region" description="Low complexity" evidence="2">
    <location>
        <begin position="63"/>
        <end position="73"/>
    </location>
</feature>
<dbReference type="Proteomes" id="UP000016930">
    <property type="component" value="Unassembled WGS sequence"/>
</dbReference>
<feature type="coiled-coil region" evidence="1">
    <location>
        <begin position="245"/>
        <end position="272"/>
    </location>
</feature>
<feature type="compositionally biased region" description="Polar residues" evidence="2">
    <location>
        <begin position="705"/>
        <end position="716"/>
    </location>
</feature>
<feature type="region of interest" description="Disordered" evidence="2">
    <location>
        <begin position="1"/>
        <end position="150"/>
    </location>
</feature>